<feature type="chain" id="PRO_5036147846" evidence="7">
    <location>
        <begin position="26"/>
        <end position="198"/>
    </location>
</feature>
<dbReference type="AlphaFoldDB" id="A0A5N4DV37"/>
<protein>
    <submittedName>
        <fullName evidence="9">Interferon lambda-3</fullName>
    </submittedName>
</protein>
<dbReference type="PANTHER" id="PTHR31943">
    <property type="entry name" value="INTERLEUKIN-28 AND 29"/>
    <property type="match status" value="1"/>
</dbReference>
<organism evidence="9 10">
    <name type="scientific">Camelus dromedarius</name>
    <name type="common">Dromedary</name>
    <name type="synonym">Arabian camel</name>
    <dbReference type="NCBI Taxonomy" id="9838"/>
    <lineage>
        <taxon>Eukaryota</taxon>
        <taxon>Metazoa</taxon>
        <taxon>Chordata</taxon>
        <taxon>Craniata</taxon>
        <taxon>Vertebrata</taxon>
        <taxon>Euteleostomi</taxon>
        <taxon>Mammalia</taxon>
        <taxon>Eutheria</taxon>
        <taxon>Laurasiatheria</taxon>
        <taxon>Artiodactyla</taxon>
        <taxon>Tylopoda</taxon>
        <taxon>Camelidae</taxon>
        <taxon>Camelus</taxon>
    </lineage>
</organism>
<dbReference type="GO" id="GO:0005615">
    <property type="term" value="C:extracellular space"/>
    <property type="evidence" value="ECO:0007669"/>
    <property type="project" value="UniProtKB-KW"/>
</dbReference>
<reference evidence="9" key="1">
    <citation type="submission" date="2014-12" db="EMBL/GenBank/DDBJ databases">
        <authorList>
            <person name="Fitak R."/>
            <person name="Mohandesan E."/>
            <person name="Burger P.A."/>
            <person name="Jukka C."/>
        </authorList>
    </citation>
    <scope>NUCLEOTIDE SEQUENCE</scope>
    <source>
        <strain evidence="9">Drom800</strain>
        <tissue evidence="9">Blood</tissue>
    </source>
</reference>
<evidence type="ECO:0000313" key="10">
    <source>
        <dbReference type="Proteomes" id="UP000299084"/>
    </source>
</evidence>
<reference evidence="9 10" key="2">
    <citation type="journal article" date="2019" name="Mol. Ecol. Resour.">
        <title>Improving Illumina assemblies with Hi-C and long reads: an example with the North African dromedary.</title>
        <authorList>
            <person name="Elbers J.P."/>
            <person name="Rogers M.F."/>
            <person name="Perelman P.L."/>
            <person name="Proskuryakova A.A."/>
            <person name="Serdyukova N.A."/>
            <person name="Johnson W.E."/>
            <person name="Horin P."/>
            <person name="Corander J."/>
            <person name="Murphy D."/>
            <person name="Burger P.A."/>
        </authorList>
    </citation>
    <scope>NUCLEOTIDE SEQUENCE [LARGE SCALE GENOMIC DNA]</scope>
    <source>
        <strain evidence="9">Drom800</strain>
        <tissue evidence="9">Blood</tissue>
    </source>
</reference>
<dbReference type="EMBL" id="JWIN03000009">
    <property type="protein sequence ID" value="KAB1274824.1"/>
    <property type="molecule type" value="Genomic_DNA"/>
</dbReference>
<evidence type="ECO:0000256" key="5">
    <source>
        <dbReference type="ARBA" id="ARBA00022729"/>
    </source>
</evidence>
<dbReference type="EMBL" id="JWIN03000009">
    <property type="protein sequence ID" value="KAB1273510.1"/>
    <property type="molecule type" value="Genomic_DNA"/>
</dbReference>
<dbReference type="Pfam" id="PF15177">
    <property type="entry name" value="IL28A"/>
    <property type="match status" value="1"/>
</dbReference>
<keyword evidence="5 7" id="KW-0732">Signal</keyword>
<dbReference type="GO" id="GO:0050778">
    <property type="term" value="P:positive regulation of immune response"/>
    <property type="evidence" value="ECO:0007669"/>
    <property type="project" value="InterPro"/>
</dbReference>
<dbReference type="FunFam" id="1.20.1250.60:FF:000001">
    <property type="entry name" value="Interferon lambda 1"/>
    <property type="match status" value="1"/>
</dbReference>
<dbReference type="GO" id="GO:0045087">
    <property type="term" value="P:innate immune response"/>
    <property type="evidence" value="ECO:0007669"/>
    <property type="project" value="TreeGrafter"/>
</dbReference>
<evidence type="ECO:0000256" key="4">
    <source>
        <dbReference type="ARBA" id="ARBA00022525"/>
    </source>
</evidence>
<gene>
    <name evidence="9" type="ORF">Cadr_000011689</name>
    <name evidence="8" type="ORF">Cadr_000011691</name>
</gene>
<dbReference type="GO" id="GO:0005125">
    <property type="term" value="F:cytokine activity"/>
    <property type="evidence" value="ECO:0007669"/>
    <property type="project" value="UniProtKB-KW"/>
</dbReference>
<keyword evidence="3" id="KW-0202">Cytokine</keyword>
<proteinExistence type="inferred from homology"/>
<dbReference type="STRING" id="9838.ENSCDRP00005023129"/>
<dbReference type="GO" id="GO:0051607">
    <property type="term" value="P:defense response to virus"/>
    <property type="evidence" value="ECO:0007669"/>
    <property type="project" value="UniProtKB-KW"/>
</dbReference>
<dbReference type="Proteomes" id="UP000299084">
    <property type="component" value="Unassembled WGS sequence"/>
</dbReference>
<dbReference type="GO" id="GO:0007259">
    <property type="term" value="P:cell surface receptor signaling pathway via JAK-STAT"/>
    <property type="evidence" value="ECO:0007669"/>
    <property type="project" value="InterPro"/>
</dbReference>
<evidence type="ECO:0000256" key="1">
    <source>
        <dbReference type="ARBA" id="ARBA00004613"/>
    </source>
</evidence>
<dbReference type="InterPro" id="IPR038326">
    <property type="entry name" value="IFN-lambda_sf"/>
</dbReference>
<dbReference type="InterPro" id="IPR029177">
    <property type="entry name" value="INF_lambda"/>
</dbReference>
<evidence type="ECO:0000313" key="8">
    <source>
        <dbReference type="EMBL" id="KAB1273510.1"/>
    </source>
</evidence>
<dbReference type="Gene3D" id="1.20.1250.60">
    <property type="entry name" value="Interferon lambda"/>
    <property type="match status" value="1"/>
</dbReference>
<keyword evidence="4" id="KW-0964">Secreted</keyword>
<accession>A0A5N4DV37</accession>
<comment type="caution">
    <text evidence="9">The sequence shown here is derived from an EMBL/GenBank/DDBJ whole genome shotgun (WGS) entry which is preliminary data.</text>
</comment>
<evidence type="ECO:0000256" key="7">
    <source>
        <dbReference type="SAM" id="SignalP"/>
    </source>
</evidence>
<sequence>MKLGMTSGCLLGLLLMTAALTRTGAVPVPSPLRALPGTRGCHLAQFKSLSPQELQAFKRAKDAFEESLLQKDWNCSSRIFPRTRDLRQLQVWERPVALKAEVALTLAVLGTMANSSLGSTLDQPLHTLGHIHSQLQACVPAQPTAGPRPRDRLHHWLHRLQEAPKKESQDCLEASVMFNLFRLLTRDLKCVASGHLCV</sequence>
<keyword evidence="6" id="KW-0051">Antiviral defense</keyword>
<dbReference type="PANTHER" id="PTHR31943:SF1">
    <property type="entry name" value="INTERFERON LAMBDA-2-RELATED"/>
    <property type="match status" value="1"/>
</dbReference>
<evidence type="ECO:0000256" key="3">
    <source>
        <dbReference type="ARBA" id="ARBA00022514"/>
    </source>
</evidence>
<comment type="similarity">
    <text evidence="2">Belongs to the lambda interferon family.</text>
</comment>
<keyword evidence="10" id="KW-1185">Reference proteome</keyword>
<feature type="signal peptide" evidence="7">
    <location>
        <begin position="1"/>
        <end position="25"/>
    </location>
</feature>
<evidence type="ECO:0000256" key="6">
    <source>
        <dbReference type="ARBA" id="ARBA00023118"/>
    </source>
</evidence>
<comment type="subcellular location">
    <subcellularLocation>
        <location evidence="1">Secreted</location>
    </subcellularLocation>
</comment>
<name>A0A5N4DV37_CAMDR</name>
<evidence type="ECO:0000256" key="2">
    <source>
        <dbReference type="ARBA" id="ARBA00008717"/>
    </source>
</evidence>
<evidence type="ECO:0000313" key="9">
    <source>
        <dbReference type="EMBL" id="KAB1274824.1"/>
    </source>
</evidence>